<dbReference type="GO" id="GO:0008360">
    <property type="term" value="P:regulation of cell shape"/>
    <property type="evidence" value="ECO:0007669"/>
    <property type="project" value="UniProtKB-KW"/>
</dbReference>
<accession>A0A161LHY3</accession>
<evidence type="ECO:0000256" key="4">
    <source>
        <dbReference type="ARBA" id="ARBA00022741"/>
    </source>
</evidence>
<evidence type="ECO:0000256" key="7">
    <source>
        <dbReference type="ARBA" id="ARBA00022984"/>
    </source>
</evidence>
<keyword evidence="9 10" id="KW-0961">Cell wall biogenesis/degradation</keyword>
<comment type="pathway">
    <text evidence="10 11">Cell wall biogenesis; peptidoglycan biosynthesis.</text>
</comment>
<dbReference type="GO" id="GO:0047480">
    <property type="term" value="F:UDP-N-acetylmuramoyl-tripeptide-D-alanyl-D-alanine ligase activity"/>
    <property type="evidence" value="ECO:0007669"/>
    <property type="project" value="UniProtKB-UniRule"/>
</dbReference>
<dbReference type="InterPro" id="IPR036615">
    <property type="entry name" value="Mur_ligase_C_dom_sf"/>
</dbReference>
<keyword evidence="1 10" id="KW-0963">Cytoplasm</keyword>
<keyword evidence="6 10" id="KW-0133">Cell shape</keyword>
<evidence type="ECO:0000256" key="1">
    <source>
        <dbReference type="ARBA" id="ARBA00022490"/>
    </source>
</evidence>
<evidence type="ECO:0000259" key="13">
    <source>
        <dbReference type="Pfam" id="PF02875"/>
    </source>
</evidence>
<dbReference type="GO" id="GO:0005524">
    <property type="term" value="F:ATP binding"/>
    <property type="evidence" value="ECO:0007669"/>
    <property type="project" value="UniProtKB-UniRule"/>
</dbReference>
<dbReference type="PANTHER" id="PTHR43024">
    <property type="entry name" value="UDP-N-ACETYLMURAMOYL-TRIPEPTIDE--D-ALANYL-D-ALANINE LIGASE"/>
    <property type="match status" value="1"/>
</dbReference>
<feature type="binding site" evidence="10">
    <location>
        <begin position="97"/>
        <end position="103"/>
    </location>
    <ligand>
        <name>ATP</name>
        <dbReference type="ChEBI" id="CHEBI:30616"/>
    </ligand>
</feature>
<dbReference type="Gene3D" id="3.40.1190.10">
    <property type="entry name" value="Mur-like, catalytic domain"/>
    <property type="match status" value="1"/>
</dbReference>
<comment type="subcellular location">
    <subcellularLocation>
        <location evidence="10 11">Cytoplasm</location>
    </subcellularLocation>
</comment>
<keyword evidence="16" id="KW-1185">Reference proteome</keyword>
<dbReference type="SUPFAM" id="SSF53623">
    <property type="entry name" value="MurD-like peptide ligases, catalytic domain"/>
    <property type="match status" value="1"/>
</dbReference>
<keyword evidence="4 10" id="KW-0547">Nucleotide-binding</keyword>
<comment type="catalytic activity">
    <reaction evidence="10 11">
        <text>D-alanyl-D-alanine + UDP-N-acetyl-alpha-D-muramoyl-L-alanyl-gamma-D-glutamyl-meso-2,6-diaminopimelate + ATP = UDP-N-acetyl-alpha-D-muramoyl-L-alanyl-gamma-D-glutamyl-meso-2,6-diaminopimeloyl-D-alanyl-D-alanine + ADP + phosphate + H(+)</text>
        <dbReference type="Rhea" id="RHEA:28374"/>
        <dbReference type="ChEBI" id="CHEBI:15378"/>
        <dbReference type="ChEBI" id="CHEBI:30616"/>
        <dbReference type="ChEBI" id="CHEBI:43474"/>
        <dbReference type="ChEBI" id="CHEBI:57822"/>
        <dbReference type="ChEBI" id="CHEBI:61386"/>
        <dbReference type="ChEBI" id="CHEBI:83905"/>
        <dbReference type="ChEBI" id="CHEBI:456216"/>
        <dbReference type="EC" id="6.3.2.10"/>
    </reaction>
</comment>
<dbReference type="EMBL" id="BDCR01000001">
    <property type="protein sequence ID" value="GAT61876.1"/>
    <property type="molecule type" value="Genomic_DNA"/>
</dbReference>
<dbReference type="Pfam" id="PF01225">
    <property type="entry name" value="Mur_ligase"/>
    <property type="match status" value="1"/>
</dbReference>
<name>A0A161LHY3_9BACT</name>
<comment type="similarity">
    <text evidence="10">Belongs to the MurCDEF family. MurF subfamily.</text>
</comment>
<dbReference type="Gene3D" id="3.90.190.20">
    <property type="entry name" value="Mur ligase, C-terminal domain"/>
    <property type="match status" value="1"/>
</dbReference>
<dbReference type="InterPro" id="IPR036565">
    <property type="entry name" value="Mur-like_cat_sf"/>
</dbReference>
<dbReference type="InterPro" id="IPR000713">
    <property type="entry name" value="Mur_ligase_N"/>
</dbReference>
<dbReference type="GO" id="GO:0051301">
    <property type="term" value="P:cell division"/>
    <property type="evidence" value="ECO:0007669"/>
    <property type="project" value="UniProtKB-KW"/>
</dbReference>
<dbReference type="InterPro" id="IPR051046">
    <property type="entry name" value="MurCDEF_CellWall_CoF430Synth"/>
</dbReference>
<dbReference type="InterPro" id="IPR013221">
    <property type="entry name" value="Mur_ligase_cen"/>
</dbReference>
<evidence type="ECO:0000256" key="8">
    <source>
        <dbReference type="ARBA" id="ARBA00023306"/>
    </source>
</evidence>
<feature type="domain" description="Mur ligase central" evidence="14">
    <location>
        <begin position="95"/>
        <end position="281"/>
    </location>
</feature>
<dbReference type="Pfam" id="PF02875">
    <property type="entry name" value="Mur_ligase_C"/>
    <property type="match status" value="1"/>
</dbReference>
<evidence type="ECO:0000256" key="10">
    <source>
        <dbReference type="HAMAP-Rule" id="MF_02019"/>
    </source>
</evidence>
<organism evidence="15 16">
    <name type="scientific">Paludibacter jiangxiensis</name>
    <dbReference type="NCBI Taxonomy" id="681398"/>
    <lineage>
        <taxon>Bacteria</taxon>
        <taxon>Pseudomonadati</taxon>
        <taxon>Bacteroidota</taxon>
        <taxon>Bacteroidia</taxon>
        <taxon>Bacteroidales</taxon>
        <taxon>Paludibacteraceae</taxon>
        <taxon>Paludibacter</taxon>
    </lineage>
</organism>
<protein>
    <recommendedName>
        <fullName evidence="10 11">UDP-N-acetylmuramoyl-tripeptide--D-alanyl-D-alanine ligase</fullName>
        <ecNumber evidence="10 11">6.3.2.10</ecNumber>
    </recommendedName>
    <alternativeName>
        <fullName evidence="10">D-alanyl-D-alanine-adding enzyme</fullName>
    </alternativeName>
</protein>
<comment type="function">
    <text evidence="10 11">Involved in cell wall formation. Catalyzes the final step in the synthesis of UDP-N-acetylmuramoyl-pentapeptide, the precursor of murein.</text>
</comment>
<dbReference type="UniPathway" id="UPA00219"/>
<evidence type="ECO:0000256" key="6">
    <source>
        <dbReference type="ARBA" id="ARBA00022960"/>
    </source>
</evidence>
<keyword evidence="5 10" id="KW-0067">ATP-binding</keyword>
<evidence type="ECO:0000259" key="12">
    <source>
        <dbReference type="Pfam" id="PF01225"/>
    </source>
</evidence>
<dbReference type="InterPro" id="IPR005863">
    <property type="entry name" value="UDP-N-AcMur_synth"/>
</dbReference>
<dbReference type="Proteomes" id="UP000076586">
    <property type="component" value="Unassembled WGS sequence"/>
</dbReference>
<keyword evidence="8 10" id="KW-0131">Cell cycle</keyword>
<reference evidence="16" key="1">
    <citation type="submission" date="2016-04" db="EMBL/GenBank/DDBJ databases">
        <title>Draft genome sequence of Paludibacter jiangxiensis strain NM7.</title>
        <authorList>
            <person name="Qiu Y."/>
            <person name="Matsuura N."/>
            <person name="Ohashi A."/>
            <person name="Tourlousse M.D."/>
            <person name="Sekiguchi Y."/>
        </authorList>
    </citation>
    <scope>NUCLEOTIDE SEQUENCE [LARGE SCALE GENOMIC DNA]</scope>
    <source>
        <strain evidence="16">NM7</strain>
    </source>
</reference>
<dbReference type="AlphaFoldDB" id="A0A161LHY3"/>
<evidence type="ECO:0000313" key="16">
    <source>
        <dbReference type="Proteomes" id="UP000076586"/>
    </source>
</evidence>
<sequence length="430" mass="47348">MDIEQLYQRFAVCTSVTTDSRNCPEGSLFVALKGESFDGNKFALSSLEKGCRYAVVDDPQYAIDGRFLLVNDCLEALQQLAKEHRLRLGTPIVGITGTNGKTTTKELIAAVLSKKYNTLFTQGNLNNHIGVPLTLLGLKPEHEMAVVEMGANHPGEIKTLANIACPDFGIITNVGKAHLEGFGSFEGVIRTKGELYDYIRENRGSLFVNLDNPILNDLSATITREGYALSSEEAVVKGRIISDGPFLKLAWKHSEEATEYPVNTNLIGEYNAENVLAAICIGSHFGVTPEEINEALETYQPTNNRSQFKKTDKNELIIDAYNANPTSMNASVTNFKHMHADKKAVILGDMFELGDQSEEEHAKIVALLKECGFDKVILVGERFGAIPSDFIKFAETASLMEYLEQNPINGYTVLVKGSHGMRLDKCVEQL</sequence>
<feature type="domain" description="Mur ligase N-terminal catalytic" evidence="12">
    <location>
        <begin position="14"/>
        <end position="84"/>
    </location>
</feature>
<gene>
    <name evidence="10" type="primary">murF</name>
    <name evidence="15" type="ORF">PJIAN_1463</name>
</gene>
<evidence type="ECO:0000259" key="14">
    <source>
        <dbReference type="Pfam" id="PF08245"/>
    </source>
</evidence>
<evidence type="ECO:0000256" key="2">
    <source>
        <dbReference type="ARBA" id="ARBA00022598"/>
    </source>
</evidence>
<dbReference type="SUPFAM" id="SSF53244">
    <property type="entry name" value="MurD-like peptide ligases, peptide-binding domain"/>
    <property type="match status" value="1"/>
</dbReference>
<dbReference type="GO" id="GO:0008766">
    <property type="term" value="F:UDP-N-acetylmuramoylalanyl-D-glutamyl-2,6-diaminopimelate-D-alanyl-D-alanine ligase activity"/>
    <property type="evidence" value="ECO:0007669"/>
    <property type="project" value="RHEA"/>
</dbReference>
<dbReference type="Gene3D" id="3.40.1390.10">
    <property type="entry name" value="MurE/MurF, N-terminal domain"/>
    <property type="match status" value="1"/>
</dbReference>
<dbReference type="InterPro" id="IPR035911">
    <property type="entry name" value="MurE/MurF_N"/>
</dbReference>
<keyword evidence="3 10" id="KW-0132">Cell division</keyword>
<dbReference type="SUPFAM" id="SSF63418">
    <property type="entry name" value="MurE/MurF N-terminal domain"/>
    <property type="match status" value="1"/>
</dbReference>
<evidence type="ECO:0000256" key="9">
    <source>
        <dbReference type="ARBA" id="ARBA00023316"/>
    </source>
</evidence>
<dbReference type="InterPro" id="IPR004101">
    <property type="entry name" value="Mur_ligase_C"/>
</dbReference>
<dbReference type="NCBIfam" id="TIGR01143">
    <property type="entry name" value="murF"/>
    <property type="match status" value="1"/>
</dbReference>
<dbReference type="STRING" id="681398.PJIAN_1463"/>
<feature type="domain" description="Mur ligase C-terminal" evidence="13">
    <location>
        <begin position="305"/>
        <end position="388"/>
    </location>
</feature>
<dbReference type="PANTHER" id="PTHR43024:SF1">
    <property type="entry name" value="UDP-N-ACETYLMURAMOYL-TRIPEPTIDE--D-ALANYL-D-ALANINE LIGASE"/>
    <property type="match status" value="1"/>
</dbReference>
<dbReference type="HAMAP" id="MF_02019">
    <property type="entry name" value="MurF"/>
    <property type="match status" value="1"/>
</dbReference>
<dbReference type="Pfam" id="PF08245">
    <property type="entry name" value="Mur_ligase_M"/>
    <property type="match status" value="1"/>
</dbReference>
<dbReference type="GO" id="GO:0009252">
    <property type="term" value="P:peptidoglycan biosynthetic process"/>
    <property type="evidence" value="ECO:0007669"/>
    <property type="project" value="UniProtKB-UniRule"/>
</dbReference>
<proteinExistence type="inferred from homology"/>
<dbReference type="GO" id="GO:0005737">
    <property type="term" value="C:cytoplasm"/>
    <property type="evidence" value="ECO:0007669"/>
    <property type="project" value="UniProtKB-SubCell"/>
</dbReference>
<evidence type="ECO:0000256" key="5">
    <source>
        <dbReference type="ARBA" id="ARBA00022840"/>
    </source>
</evidence>
<evidence type="ECO:0000256" key="11">
    <source>
        <dbReference type="RuleBase" id="RU004136"/>
    </source>
</evidence>
<dbReference type="RefSeq" id="WP_068701614.1">
    <property type="nucleotide sequence ID" value="NZ_BDCR01000001.1"/>
</dbReference>
<dbReference type="OrthoDB" id="9801978at2"/>
<keyword evidence="7 10" id="KW-0573">Peptidoglycan synthesis</keyword>
<dbReference type="EC" id="6.3.2.10" evidence="10 11"/>
<comment type="caution">
    <text evidence="15">The sequence shown here is derived from an EMBL/GenBank/DDBJ whole genome shotgun (WGS) entry which is preliminary data.</text>
</comment>
<reference evidence="16" key="2">
    <citation type="journal article" date="2017" name="Genome Announc.">
        <title>Draft genome sequence of Paludibacter jiangxiensis NM7(T), a propionate-producing fermentative bacterium.</title>
        <authorList>
            <person name="Qiu Y.-L."/>
            <person name="Tourlousse D.M."/>
            <person name="Matsuura N."/>
            <person name="Ohashi A."/>
            <person name="Sekiguchi Y."/>
        </authorList>
    </citation>
    <scope>NUCLEOTIDE SEQUENCE [LARGE SCALE GENOMIC DNA]</scope>
    <source>
        <strain evidence="16">NM7</strain>
    </source>
</reference>
<evidence type="ECO:0000256" key="3">
    <source>
        <dbReference type="ARBA" id="ARBA00022618"/>
    </source>
</evidence>
<keyword evidence="2 10" id="KW-0436">Ligase</keyword>
<dbReference type="GO" id="GO:0071555">
    <property type="term" value="P:cell wall organization"/>
    <property type="evidence" value="ECO:0007669"/>
    <property type="project" value="UniProtKB-KW"/>
</dbReference>
<evidence type="ECO:0000313" key="15">
    <source>
        <dbReference type="EMBL" id="GAT61876.1"/>
    </source>
</evidence>